<protein>
    <submittedName>
        <fullName evidence="2">Semaphorin-3aa</fullName>
    </submittedName>
</protein>
<feature type="chain" id="PRO_5018238430" evidence="1">
    <location>
        <begin position="23"/>
        <end position="90"/>
    </location>
</feature>
<keyword evidence="3" id="KW-1185">Reference proteome</keyword>
<evidence type="ECO:0000256" key="1">
    <source>
        <dbReference type="SAM" id="SignalP"/>
    </source>
</evidence>
<name>A0A3N0XD94_ANAGA</name>
<reference evidence="2 3" key="1">
    <citation type="submission" date="2018-10" db="EMBL/GenBank/DDBJ databases">
        <title>Genome assembly for a Yunnan-Guizhou Plateau 3E fish, Anabarilius grahami (Regan), and its evolutionary and genetic applications.</title>
        <authorList>
            <person name="Jiang W."/>
        </authorList>
    </citation>
    <scope>NUCLEOTIDE SEQUENCE [LARGE SCALE GENOMIC DNA]</scope>
    <source>
        <strain evidence="2">AG-KIZ</strain>
        <tissue evidence="2">Muscle</tissue>
    </source>
</reference>
<evidence type="ECO:0000313" key="2">
    <source>
        <dbReference type="EMBL" id="ROI15346.1"/>
    </source>
</evidence>
<evidence type="ECO:0000313" key="3">
    <source>
        <dbReference type="Proteomes" id="UP000281406"/>
    </source>
</evidence>
<accession>A0A3N0XD94</accession>
<dbReference type="EMBL" id="RJVU01079805">
    <property type="protein sequence ID" value="ROI15346.1"/>
    <property type="molecule type" value="Genomic_DNA"/>
</dbReference>
<comment type="caution">
    <text evidence="2">The sequence shown here is derived from an EMBL/GenBank/DDBJ whole genome shotgun (WGS) entry which is preliminary data.</text>
</comment>
<keyword evidence="1" id="KW-0732">Signal</keyword>
<proteinExistence type="predicted"/>
<sequence>MDYLVGIFLLLCGVALPGRVAPQHTKDNVPRLKLSYKVSLTLLHKIYTHFALTDCFHVVFLHVLALLHNFSSTLSYSSKLCTGCTLSYGL</sequence>
<dbReference type="Proteomes" id="UP000281406">
    <property type="component" value="Unassembled WGS sequence"/>
</dbReference>
<dbReference type="AlphaFoldDB" id="A0A3N0XD94"/>
<feature type="signal peptide" evidence="1">
    <location>
        <begin position="1"/>
        <end position="22"/>
    </location>
</feature>
<gene>
    <name evidence="2" type="ORF">DPX16_12898</name>
</gene>
<organism evidence="2 3">
    <name type="scientific">Anabarilius grahami</name>
    <name type="common">Kanglang fish</name>
    <name type="synonym">Barilius grahami</name>
    <dbReference type="NCBI Taxonomy" id="495550"/>
    <lineage>
        <taxon>Eukaryota</taxon>
        <taxon>Metazoa</taxon>
        <taxon>Chordata</taxon>
        <taxon>Craniata</taxon>
        <taxon>Vertebrata</taxon>
        <taxon>Euteleostomi</taxon>
        <taxon>Actinopterygii</taxon>
        <taxon>Neopterygii</taxon>
        <taxon>Teleostei</taxon>
        <taxon>Ostariophysi</taxon>
        <taxon>Cypriniformes</taxon>
        <taxon>Xenocyprididae</taxon>
        <taxon>Xenocypridinae</taxon>
        <taxon>Xenocypridinae incertae sedis</taxon>
        <taxon>Anabarilius</taxon>
    </lineage>
</organism>